<dbReference type="Pfam" id="PF02875">
    <property type="entry name" value="Mur_ligase_C"/>
    <property type="match status" value="1"/>
</dbReference>
<keyword evidence="8" id="KW-0460">Magnesium</keyword>
<comment type="cofactor">
    <cofactor evidence="8">
        <name>Mg(2+)</name>
        <dbReference type="ChEBI" id="CHEBI:18420"/>
    </cofactor>
</comment>
<sequence length="484" mass="53915">MRLADVLKDIEYTIVKGNVDVDIRGICYDSRNSKDGSMFVAIKGFKSDGADYIGDAIERGAVAVLVDGEISIDKDITLIKVQNTRKSLAKIASNYYGDPSKQLFLIGVTGTNGKTSVTYMIKSILESQNNKVGLIGTIQNMIGDKVYPTERTTPESLDLQRYLRLMVDEGVKYVVMEVSSHSLALNRVDECDFDIAVFTNLTQDHLDFHKTMDDYANAKAKLFRMAKTACVINIDDDYSSLIIENSNAKVVTYGIKDYAYIMAKDIKNDIKGAKYTVQIEDIKSDIALKIPGLFSVYNSLAAISVAFILGIPLQSVKIALKDVKIKGRFEILDIDAPYNVVIDYAHTPDGLENLMKAFGEYDTGRKILLFGCGGDRDKGKRPKMGEVAGKYADFVIITSDNPRSEDPMQIISEIEMGIKNTKCPYKIIENRKEAIKYALSIAKDNDIVILAGKGHETYQVLKDRVIDFDEREIVKEILNGDEKN</sequence>
<dbReference type="InterPro" id="IPR036565">
    <property type="entry name" value="Mur-like_cat_sf"/>
</dbReference>
<evidence type="ECO:0000256" key="7">
    <source>
        <dbReference type="ARBA" id="ARBA00023316"/>
    </source>
</evidence>
<dbReference type="AlphaFoldDB" id="D9TR16"/>
<dbReference type="Gene3D" id="3.90.190.20">
    <property type="entry name" value="Mur ligase, C-terminal domain"/>
    <property type="match status" value="1"/>
</dbReference>
<dbReference type="RefSeq" id="WP_013298234.1">
    <property type="nucleotide sequence ID" value="NC_014410.1"/>
</dbReference>
<evidence type="ECO:0000313" key="13">
    <source>
        <dbReference type="EMBL" id="ADL69268.1"/>
    </source>
</evidence>
<protein>
    <recommendedName>
        <fullName evidence="8">UDP-N-acetylmuramoyl-L-alanyl-D-glutamate--2,6-diaminopimelate ligase</fullName>
        <ecNumber evidence="8">6.3.2.13</ecNumber>
    </recommendedName>
    <alternativeName>
        <fullName evidence="8">Meso-A2pm-adding enzyme</fullName>
    </alternativeName>
    <alternativeName>
        <fullName evidence="8">Meso-diaminopimelate-adding enzyme</fullName>
    </alternativeName>
    <alternativeName>
        <fullName evidence="8">UDP-MurNAc-L-Ala-D-Glu:meso-diaminopimelate ligase</fullName>
    </alternativeName>
    <alternativeName>
        <fullName evidence="8">UDP-MurNAc-tripeptide synthetase</fullName>
    </alternativeName>
    <alternativeName>
        <fullName evidence="8">UDP-N-acetylmuramyl-tripeptide synthetase</fullName>
    </alternativeName>
</protein>
<evidence type="ECO:0000259" key="10">
    <source>
        <dbReference type="Pfam" id="PF01225"/>
    </source>
</evidence>
<keyword evidence="6 8" id="KW-0131">Cell cycle</keyword>
<feature type="binding site" evidence="8">
    <location>
        <position position="376"/>
    </location>
    <ligand>
        <name>meso-2,6-diaminopimelate</name>
        <dbReference type="ChEBI" id="CHEBI:57791"/>
    </ligand>
</feature>
<evidence type="ECO:0000259" key="11">
    <source>
        <dbReference type="Pfam" id="PF02875"/>
    </source>
</evidence>
<comment type="caution">
    <text evidence="8">Lacks conserved residue(s) required for the propagation of feature annotation.</text>
</comment>
<dbReference type="Pfam" id="PF01225">
    <property type="entry name" value="Mur_ligase"/>
    <property type="match status" value="1"/>
</dbReference>
<gene>
    <name evidence="8" type="primary">murE</name>
    <name evidence="13" type="ordered locus">Tthe_1771</name>
</gene>
<proteinExistence type="inferred from homology"/>
<dbReference type="NCBIfam" id="NF001124">
    <property type="entry name" value="PRK00139.1-2"/>
    <property type="match status" value="1"/>
</dbReference>
<keyword evidence="7 8" id="KW-0961">Cell wall biogenesis/degradation</keyword>
<dbReference type="InterPro" id="IPR004101">
    <property type="entry name" value="Mur_ligase_C"/>
</dbReference>
<dbReference type="PANTHER" id="PTHR23135">
    <property type="entry name" value="MUR LIGASE FAMILY MEMBER"/>
    <property type="match status" value="1"/>
</dbReference>
<name>D9TR16_THETC</name>
<feature type="binding site" evidence="8">
    <location>
        <position position="456"/>
    </location>
    <ligand>
        <name>meso-2,6-diaminopimelate</name>
        <dbReference type="ChEBI" id="CHEBI:57791"/>
    </ligand>
</feature>
<keyword evidence="5 8" id="KW-0573">Peptidoglycan synthesis</keyword>
<feature type="binding site" evidence="8">
    <location>
        <position position="179"/>
    </location>
    <ligand>
        <name>UDP-N-acetyl-alpha-D-muramoyl-L-alanyl-D-glutamate</name>
        <dbReference type="ChEBI" id="CHEBI:83900"/>
    </ligand>
</feature>
<evidence type="ECO:0000256" key="8">
    <source>
        <dbReference type="HAMAP-Rule" id="MF_00208"/>
    </source>
</evidence>
<comment type="PTM">
    <text evidence="8">Carboxylation is probably crucial for Mg(2+) binding and, consequently, for the gamma-phosphate positioning of ATP.</text>
</comment>
<dbReference type="InterPro" id="IPR005761">
    <property type="entry name" value="UDP-N-AcMur-Glu-dNH2Pim_ligase"/>
</dbReference>
<dbReference type="HAMAP" id="MF_00208">
    <property type="entry name" value="MurE"/>
    <property type="match status" value="1"/>
</dbReference>
<dbReference type="NCBIfam" id="NF001126">
    <property type="entry name" value="PRK00139.1-4"/>
    <property type="match status" value="1"/>
</dbReference>
<evidence type="ECO:0000259" key="12">
    <source>
        <dbReference type="Pfam" id="PF08245"/>
    </source>
</evidence>
<dbReference type="GO" id="GO:0008765">
    <property type="term" value="F:UDP-N-acetylmuramoylalanyl-D-glutamate-2,6-diaminopimelate ligase activity"/>
    <property type="evidence" value="ECO:0007669"/>
    <property type="project" value="UniProtKB-UniRule"/>
</dbReference>
<dbReference type="GO" id="GO:0071555">
    <property type="term" value="P:cell wall organization"/>
    <property type="evidence" value="ECO:0007669"/>
    <property type="project" value="UniProtKB-KW"/>
</dbReference>
<dbReference type="SUPFAM" id="SSF63418">
    <property type="entry name" value="MurE/MurF N-terminal domain"/>
    <property type="match status" value="1"/>
</dbReference>
<evidence type="ECO:0000256" key="3">
    <source>
        <dbReference type="ARBA" id="ARBA00022618"/>
    </source>
</evidence>
<dbReference type="GeneID" id="93864593"/>
<dbReference type="GO" id="GO:0008360">
    <property type="term" value="P:regulation of cell shape"/>
    <property type="evidence" value="ECO:0007669"/>
    <property type="project" value="UniProtKB-KW"/>
</dbReference>
<feature type="binding site" evidence="8">
    <location>
        <begin position="152"/>
        <end position="153"/>
    </location>
    <ligand>
        <name>UDP-N-acetyl-alpha-D-muramoyl-L-alanyl-D-glutamate</name>
        <dbReference type="ChEBI" id="CHEBI:83900"/>
    </ligand>
</feature>
<keyword evidence="14" id="KW-1185">Reference proteome</keyword>
<evidence type="ECO:0000256" key="9">
    <source>
        <dbReference type="RuleBase" id="RU004135"/>
    </source>
</evidence>
<evidence type="ECO:0000256" key="4">
    <source>
        <dbReference type="ARBA" id="ARBA00022960"/>
    </source>
</evidence>
<keyword evidence="4 8" id="KW-0133">Cell shape</keyword>
<dbReference type="GO" id="GO:0000287">
    <property type="term" value="F:magnesium ion binding"/>
    <property type="evidence" value="ECO:0007669"/>
    <property type="project" value="UniProtKB-UniRule"/>
</dbReference>
<keyword evidence="8" id="KW-0547">Nucleotide-binding</keyword>
<dbReference type="Pfam" id="PF08245">
    <property type="entry name" value="Mur_ligase_M"/>
    <property type="match status" value="1"/>
</dbReference>
<dbReference type="eggNOG" id="COG0769">
    <property type="taxonomic scope" value="Bacteria"/>
</dbReference>
<evidence type="ECO:0000256" key="6">
    <source>
        <dbReference type="ARBA" id="ARBA00023306"/>
    </source>
</evidence>
<feature type="binding site" evidence="8">
    <location>
        <position position="187"/>
    </location>
    <ligand>
        <name>UDP-N-acetyl-alpha-D-muramoyl-L-alanyl-D-glutamate</name>
        <dbReference type="ChEBI" id="CHEBI:83900"/>
    </ligand>
</feature>
<keyword evidence="8" id="KW-0436">Ligase</keyword>
<evidence type="ECO:0000256" key="5">
    <source>
        <dbReference type="ARBA" id="ARBA00022984"/>
    </source>
</evidence>
<dbReference type="HOGENOM" id="CLU_022291_4_1_9"/>
<feature type="binding site" evidence="8">
    <location>
        <begin position="400"/>
        <end position="403"/>
    </location>
    <ligand>
        <name>meso-2,6-diaminopimelate</name>
        <dbReference type="ChEBI" id="CHEBI:57791"/>
    </ligand>
</feature>
<dbReference type="InterPro" id="IPR000713">
    <property type="entry name" value="Mur_ligase_N"/>
</dbReference>
<feature type="modified residue" description="N6-carboxylysine" evidence="8">
    <location>
        <position position="219"/>
    </location>
</feature>
<dbReference type="EC" id="6.3.2.13" evidence="8"/>
<dbReference type="Gene3D" id="3.40.1390.10">
    <property type="entry name" value="MurE/MurF, N-terminal domain"/>
    <property type="match status" value="1"/>
</dbReference>
<accession>D9TR16</accession>
<dbReference type="STRING" id="580327.Tthe_1771"/>
<comment type="pathway">
    <text evidence="1 8 9">Cell wall biogenesis; peptidoglycan biosynthesis.</text>
</comment>
<dbReference type="InterPro" id="IPR035911">
    <property type="entry name" value="MurE/MurF_N"/>
</dbReference>
<feature type="binding site" evidence="8">
    <location>
        <position position="452"/>
    </location>
    <ligand>
        <name>meso-2,6-diaminopimelate</name>
        <dbReference type="ChEBI" id="CHEBI:57791"/>
    </ligand>
</feature>
<dbReference type="InterPro" id="IPR036615">
    <property type="entry name" value="Mur_ligase_C_dom_sf"/>
</dbReference>
<comment type="similarity">
    <text evidence="2 8">Belongs to the MurCDEF family. MurE subfamily.</text>
</comment>
<dbReference type="InterPro" id="IPR013221">
    <property type="entry name" value="Mur_ligase_cen"/>
</dbReference>
<comment type="subcellular location">
    <subcellularLocation>
        <location evidence="8 9">Cytoplasm</location>
    </subcellularLocation>
</comment>
<feature type="binding site" evidence="8">
    <location>
        <position position="30"/>
    </location>
    <ligand>
        <name>UDP-N-acetyl-alpha-D-muramoyl-L-alanyl-D-glutamate</name>
        <dbReference type="ChEBI" id="CHEBI:83900"/>
    </ligand>
</feature>
<feature type="binding site" evidence="8">
    <location>
        <begin position="110"/>
        <end position="116"/>
    </location>
    <ligand>
        <name>ATP</name>
        <dbReference type="ChEBI" id="CHEBI:30616"/>
    </ligand>
</feature>
<reference evidence="13 14" key="1">
    <citation type="submission" date="2010-08" db="EMBL/GenBank/DDBJ databases">
        <title>Complete sequence of Thermoanaerobacterium thermosaccharolyticum DSM 571.</title>
        <authorList>
            <consortium name="US DOE Joint Genome Institute"/>
            <person name="Lucas S."/>
            <person name="Copeland A."/>
            <person name="Lapidus A."/>
            <person name="Cheng J.-F."/>
            <person name="Bruce D."/>
            <person name="Goodwin L."/>
            <person name="Pitluck S."/>
            <person name="Teshima H."/>
            <person name="Detter J.C."/>
            <person name="Han C."/>
            <person name="Tapia R."/>
            <person name="Land M."/>
            <person name="Hauser L."/>
            <person name="Chang Y.-J."/>
            <person name="Jeffries C."/>
            <person name="Kyrpides N."/>
            <person name="Ivanova N."/>
            <person name="Mikhailova N."/>
            <person name="Hemme C.L."/>
            <person name="Woyke T."/>
        </authorList>
    </citation>
    <scope>NUCLEOTIDE SEQUENCE [LARGE SCALE GENOMIC DNA]</scope>
    <source>
        <strain evidence="14">ATCC 7956 / DSM 571 / NCIMB 9385 / NCA 3814 / NCTC 13789 / WDCM 00135 / 2032</strain>
    </source>
</reference>
<keyword evidence="8" id="KW-0067">ATP-binding</keyword>
<comment type="function">
    <text evidence="8">Catalyzes the addition of meso-diaminopimelic acid to the nucleotide precursor UDP-N-acetylmuramoyl-L-alanyl-D-glutamate (UMAG) in the biosynthesis of bacterial cell-wall peptidoglycan.</text>
</comment>
<organism evidence="13 14">
    <name type="scientific">Thermoanaerobacterium thermosaccharolyticum (strain ATCC 7956 / DSM 571 / NCIMB 9385 / NCA 3814 / NCTC 13789 / WDCM 00135 / 2032)</name>
    <name type="common">Clostridium thermosaccharolyticum</name>
    <dbReference type="NCBI Taxonomy" id="580327"/>
    <lineage>
        <taxon>Bacteria</taxon>
        <taxon>Bacillati</taxon>
        <taxon>Bacillota</taxon>
        <taxon>Clostridia</taxon>
        <taxon>Thermoanaerobacterales</taxon>
        <taxon>Thermoanaerobacteraceae</taxon>
        <taxon>Thermoanaerobacterium</taxon>
    </lineage>
</organism>
<dbReference type="SUPFAM" id="SSF53244">
    <property type="entry name" value="MurD-like peptide ligases, peptide-binding domain"/>
    <property type="match status" value="1"/>
</dbReference>
<feature type="domain" description="Mur ligase C-terminal" evidence="11">
    <location>
        <begin position="327"/>
        <end position="454"/>
    </location>
</feature>
<feature type="domain" description="Mur ligase central" evidence="12">
    <location>
        <begin position="108"/>
        <end position="306"/>
    </location>
</feature>
<dbReference type="GO" id="GO:0005737">
    <property type="term" value="C:cytoplasm"/>
    <property type="evidence" value="ECO:0007669"/>
    <property type="project" value="UniProtKB-SubCell"/>
</dbReference>
<dbReference type="GO" id="GO:0051301">
    <property type="term" value="P:cell division"/>
    <property type="evidence" value="ECO:0007669"/>
    <property type="project" value="UniProtKB-KW"/>
</dbReference>
<keyword evidence="8" id="KW-0963">Cytoplasm</keyword>
<dbReference type="NCBIfam" id="TIGR01085">
    <property type="entry name" value="murE"/>
    <property type="match status" value="1"/>
</dbReference>
<keyword evidence="3 8" id="KW-0132">Cell division</keyword>
<evidence type="ECO:0000313" key="14">
    <source>
        <dbReference type="Proteomes" id="UP000001626"/>
    </source>
</evidence>
<dbReference type="KEGG" id="ttm:Tthe_1771"/>
<dbReference type="OrthoDB" id="9800958at2"/>
<evidence type="ECO:0000256" key="2">
    <source>
        <dbReference type="ARBA" id="ARBA00005898"/>
    </source>
</evidence>
<dbReference type="SUPFAM" id="SSF53623">
    <property type="entry name" value="MurD-like peptide ligases, catalytic domain"/>
    <property type="match status" value="1"/>
</dbReference>
<dbReference type="Gene3D" id="3.40.1190.10">
    <property type="entry name" value="Mur-like, catalytic domain"/>
    <property type="match status" value="1"/>
</dbReference>
<feature type="short sequence motif" description="Meso-diaminopimelate recognition motif" evidence="8">
    <location>
        <begin position="400"/>
        <end position="403"/>
    </location>
</feature>
<evidence type="ECO:0000256" key="1">
    <source>
        <dbReference type="ARBA" id="ARBA00004752"/>
    </source>
</evidence>
<dbReference type="GO" id="GO:0009252">
    <property type="term" value="P:peptidoglycan biosynthetic process"/>
    <property type="evidence" value="ECO:0007669"/>
    <property type="project" value="UniProtKB-UniRule"/>
</dbReference>
<dbReference type="UniPathway" id="UPA00219"/>
<dbReference type="EMBL" id="CP002171">
    <property type="protein sequence ID" value="ADL69268.1"/>
    <property type="molecule type" value="Genomic_DNA"/>
</dbReference>
<dbReference type="GO" id="GO:0005524">
    <property type="term" value="F:ATP binding"/>
    <property type="evidence" value="ECO:0007669"/>
    <property type="project" value="UniProtKB-UniRule"/>
</dbReference>
<comment type="catalytic activity">
    <reaction evidence="8">
        <text>UDP-N-acetyl-alpha-D-muramoyl-L-alanyl-D-glutamate + meso-2,6-diaminopimelate + ATP = UDP-N-acetyl-alpha-D-muramoyl-L-alanyl-gamma-D-glutamyl-meso-2,6-diaminopimelate + ADP + phosphate + H(+)</text>
        <dbReference type="Rhea" id="RHEA:23676"/>
        <dbReference type="ChEBI" id="CHEBI:15378"/>
        <dbReference type="ChEBI" id="CHEBI:30616"/>
        <dbReference type="ChEBI" id="CHEBI:43474"/>
        <dbReference type="ChEBI" id="CHEBI:57791"/>
        <dbReference type="ChEBI" id="CHEBI:83900"/>
        <dbReference type="ChEBI" id="CHEBI:83905"/>
        <dbReference type="ChEBI" id="CHEBI:456216"/>
        <dbReference type="EC" id="6.3.2.13"/>
    </reaction>
</comment>
<dbReference type="Proteomes" id="UP000001626">
    <property type="component" value="Chromosome"/>
</dbReference>
<dbReference type="PANTHER" id="PTHR23135:SF4">
    <property type="entry name" value="UDP-N-ACETYLMURAMOYL-L-ALANYL-D-GLUTAMATE--2,6-DIAMINOPIMELATE LIGASE MURE HOMOLOG, CHLOROPLASTIC"/>
    <property type="match status" value="1"/>
</dbReference>
<feature type="domain" description="Mur ligase N-terminal catalytic" evidence="10">
    <location>
        <begin position="23"/>
        <end position="96"/>
    </location>
</feature>